<accession>I5C1I3</accession>
<dbReference type="SUPFAM" id="SSF50956">
    <property type="entry name" value="Thermostable phytase (3-phytase)"/>
    <property type="match status" value="1"/>
</dbReference>
<evidence type="ECO:0000313" key="2">
    <source>
        <dbReference type="Proteomes" id="UP000005551"/>
    </source>
</evidence>
<protein>
    <submittedName>
        <fullName evidence="1">Uncharacterized protein</fullName>
    </submittedName>
</protein>
<proteinExistence type="predicted"/>
<comment type="caution">
    <text evidence="1">The sequence shown here is derived from an EMBL/GenBank/DDBJ whole genome shotgun (WGS) entry which is preliminary data.</text>
</comment>
<evidence type="ECO:0000313" key="1">
    <source>
        <dbReference type="EMBL" id="EIM75685.1"/>
    </source>
</evidence>
<dbReference type="Proteomes" id="UP000005551">
    <property type="component" value="Unassembled WGS sequence"/>
</dbReference>
<reference evidence="1 2" key="1">
    <citation type="submission" date="2012-05" db="EMBL/GenBank/DDBJ databases">
        <title>Genome sequence of Nitritalea halalkaliphila LW7.</title>
        <authorList>
            <person name="Jangir P.K."/>
            <person name="Singh A."/>
            <person name="Shivaji S."/>
            <person name="Sharma R."/>
        </authorList>
    </citation>
    <scope>NUCLEOTIDE SEQUENCE [LARGE SCALE GENOMIC DNA]</scope>
    <source>
        <strain evidence="1 2">LW7</strain>
    </source>
</reference>
<sequence>MVRFTELGEEGGMGGVNRLEVGKQHLYVLDEESSRALHVYTETGAFSHSIRGFEGGNLYDFVVDEEAGFLYLFTPGRKIEQFTLDGTFVQSVRISFGFEKLLFAEGETLWLYAGYDTEREYLLVQVAAGTGEVLQERLPKPEEPLLDFLPQQFSGRLPGGGFFFHLPLSDMFYLFTADGELIQTVTFDFEGRLATSFEDLAQENLPEHLITHADAFLLVGDQLLFYFSEAGVPAYRMLDIKRLSFQELRPQDKSVDDFILSFACLQPMASKGNTFYSVMDVDYIRLFLSESEGSQFEGLMDSDALFVVLEMELK</sequence>
<dbReference type="EMBL" id="AJYA01000028">
    <property type="protein sequence ID" value="EIM75685.1"/>
    <property type="molecule type" value="Genomic_DNA"/>
</dbReference>
<name>I5C1I3_9BACT</name>
<gene>
    <name evidence="1" type="ORF">A3SI_12579</name>
</gene>
<dbReference type="AlphaFoldDB" id="I5C1I3"/>
<keyword evidence="2" id="KW-1185">Reference proteome</keyword>
<organism evidence="1 2">
    <name type="scientific">Nitritalea halalkaliphila LW7</name>
    <dbReference type="NCBI Taxonomy" id="1189621"/>
    <lineage>
        <taxon>Bacteria</taxon>
        <taxon>Pseudomonadati</taxon>
        <taxon>Bacteroidota</taxon>
        <taxon>Cytophagia</taxon>
        <taxon>Cytophagales</taxon>
        <taxon>Cyclobacteriaceae</taxon>
        <taxon>Nitritalea</taxon>
    </lineage>
</organism>
<dbReference type="Pfam" id="PF17170">
    <property type="entry name" value="DUF5128"/>
    <property type="match status" value="1"/>
</dbReference>
<dbReference type="STRING" id="1189621.A3SI_12579"/>